<dbReference type="Pfam" id="PF00023">
    <property type="entry name" value="Ank"/>
    <property type="match status" value="1"/>
</dbReference>
<dbReference type="OrthoDB" id="539213at2759"/>
<reference evidence="6" key="1">
    <citation type="journal article" date="2016" name="Genome Announc.">
        <title>Draft genome sequence of Aspergillus niger strain An76.</title>
        <authorList>
            <person name="Gong W."/>
            <person name="Cheng Z."/>
            <person name="Zhang H."/>
            <person name="Liu L."/>
            <person name="Gao P."/>
            <person name="Wang L."/>
        </authorList>
    </citation>
    <scope>NUCLEOTIDE SEQUENCE [LARGE SCALE GENOMIC DNA]</scope>
    <source>
        <strain evidence="6">An76</strain>
    </source>
</reference>
<dbReference type="SUPFAM" id="SSF81383">
    <property type="entry name" value="F-box domain"/>
    <property type="match status" value="1"/>
</dbReference>
<dbReference type="SUPFAM" id="SSF48403">
    <property type="entry name" value="Ankyrin repeat"/>
    <property type="match status" value="1"/>
</dbReference>
<dbReference type="SMART" id="SM00248">
    <property type="entry name" value="ANK"/>
    <property type="match status" value="5"/>
</dbReference>
<dbReference type="PROSITE" id="PS50181">
    <property type="entry name" value="FBOX"/>
    <property type="match status" value="1"/>
</dbReference>
<feature type="domain" description="F-box" evidence="4">
    <location>
        <begin position="2"/>
        <end position="50"/>
    </location>
</feature>
<dbReference type="Pfam" id="PF00646">
    <property type="entry name" value="F-box"/>
    <property type="match status" value="1"/>
</dbReference>
<proteinExistence type="predicted"/>
<dbReference type="InterPro" id="IPR001810">
    <property type="entry name" value="F-box_dom"/>
</dbReference>
<comment type="caution">
    <text evidence="5">The sequence shown here is derived from an EMBL/GenBank/DDBJ whole genome shotgun (WGS) entry which is preliminary data.</text>
</comment>
<feature type="repeat" description="ANK" evidence="3">
    <location>
        <begin position="124"/>
        <end position="156"/>
    </location>
</feature>
<dbReference type="Proteomes" id="UP000068243">
    <property type="component" value="Unassembled WGS sequence"/>
</dbReference>
<evidence type="ECO:0000256" key="3">
    <source>
        <dbReference type="PROSITE-ProRule" id="PRU00023"/>
    </source>
</evidence>
<dbReference type="PANTHER" id="PTHR24198:SF165">
    <property type="entry name" value="ANKYRIN REPEAT-CONTAINING PROTEIN-RELATED"/>
    <property type="match status" value="1"/>
</dbReference>
<accession>A0A100IRX9</accession>
<evidence type="ECO:0000313" key="5">
    <source>
        <dbReference type="EMBL" id="GAQ46227.1"/>
    </source>
</evidence>
<evidence type="ECO:0000256" key="2">
    <source>
        <dbReference type="ARBA" id="ARBA00023043"/>
    </source>
</evidence>
<dbReference type="VEuPathDB" id="FungiDB:An18g01810"/>
<dbReference type="Pfam" id="PF12796">
    <property type="entry name" value="Ank_2"/>
    <property type="match status" value="1"/>
</dbReference>
<dbReference type="OMA" id="RSELWGW"/>
<dbReference type="PROSITE" id="PS50297">
    <property type="entry name" value="ANK_REP_REGION"/>
    <property type="match status" value="1"/>
</dbReference>
<sequence>MQAQLSHLPSEIIHYIIEDLDFKVLCCLRLTNRRFDGFARGYLLKIAKEIAFPKQEYYDMANVKLIPDNTVSHEYDGFVDIPHRLHEGHDRDLEVFADLVNGGAYHSVKLFLDAGVSANAFDLCGRTMLHLCVRNGDVELANLLLDRGADPNCSMRYGFSPMHFLRFAPPKSQEALAWLLLDKGYKVPDNVGWLFRSICQASCALKLIRYMVEEDLIDINKSMDLKGKRCTALHIAAEFANSTDILEYLLSVKPSLLNMLESAVSLNRLDVIRALLARSELWGWGDETWEHDVVLQLEPLESAIEYQYLTAMELLLENRQFPYDQALIDKCEKLASACGCLEGSRLLQAKQILQRLKQAMGVQ</sequence>
<keyword evidence="1" id="KW-0677">Repeat</keyword>
<protein>
    <recommendedName>
        <fullName evidence="4">F-box domain-containing protein</fullName>
    </recommendedName>
</protein>
<organism evidence="5 6">
    <name type="scientific">Aspergillus niger</name>
    <dbReference type="NCBI Taxonomy" id="5061"/>
    <lineage>
        <taxon>Eukaryota</taxon>
        <taxon>Fungi</taxon>
        <taxon>Dikarya</taxon>
        <taxon>Ascomycota</taxon>
        <taxon>Pezizomycotina</taxon>
        <taxon>Eurotiomycetes</taxon>
        <taxon>Eurotiomycetidae</taxon>
        <taxon>Eurotiales</taxon>
        <taxon>Aspergillaceae</taxon>
        <taxon>Aspergillus</taxon>
        <taxon>Aspergillus subgen. Circumdati</taxon>
    </lineage>
</organism>
<dbReference type="EMBL" id="BCMY01000020">
    <property type="protein sequence ID" value="GAQ46227.1"/>
    <property type="molecule type" value="Genomic_DNA"/>
</dbReference>
<name>A0A100IRX9_ASPNG</name>
<dbReference type="InterPro" id="IPR002110">
    <property type="entry name" value="Ankyrin_rpt"/>
</dbReference>
<gene>
    <name evidence="5" type="ORF">ABL_08888</name>
</gene>
<dbReference type="PANTHER" id="PTHR24198">
    <property type="entry name" value="ANKYRIN REPEAT AND PROTEIN KINASE DOMAIN-CONTAINING PROTEIN"/>
    <property type="match status" value="1"/>
</dbReference>
<dbReference type="InterPro" id="IPR036770">
    <property type="entry name" value="Ankyrin_rpt-contain_sf"/>
</dbReference>
<dbReference type="Gene3D" id="1.25.40.20">
    <property type="entry name" value="Ankyrin repeat-containing domain"/>
    <property type="match status" value="2"/>
</dbReference>
<keyword evidence="2 3" id="KW-0040">ANK repeat</keyword>
<evidence type="ECO:0000313" key="6">
    <source>
        <dbReference type="Proteomes" id="UP000068243"/>
    </source>
</evidence>
<dbReference type="InterPro" id="IPR036047">
    <property type="entry name" value="F-box-like_dom_sf"/>
</dbReference>
<evidence type="ECO:0000259" key="4">
    <source>
        <dbReference type="PROSITE" id="PS50181"/>
    </source>
</evidence>
<dbReference type="PROSITE" id="PS50088">
    <property type="entry name" value="ANK_REPEAT"/>
    <property type="match status" value="1"/>
</dbReference>
<dbReference type="AlphaFoldDB" id="A0A100IRX9"/>
<evidence type="ECO:0000256" key="1">
    <source>
        <dbReference type="ARBA" id="ARBA00022737"/>
    </source>
</evidence>
<dbReference type="VEuPathDB" id="FungiDB:ASPNIDRAFT2_42683"/>